<organism>
    <name type="scientific">Pediculus humanus subsp. corporis</name>
    <name type="common">Body louse</name>
    <dbReference type="NCBI Taxonomy" id="121224"/>
    <lineage>
        <taxon>Eukaryota</taxon>
        <taxon>Metazoa</taxon>
        <taxon>Ecdysozoa</taxon>
        <taxon>Arthropoda</taxon>
        <taxon>Hexapoda</taxon>
        <taxon>Insecta</taxon>
        <taxon>Pterygota</taxon>
        <taxon>Neoptera</taxon>
        <taxon>Paraneoptera</taxon>
        <taxon>Psocodea</taxon>
        <taxon>Troctomorpha</taxon>
        <taxon>Phthiraptera</taxon>
        <taxon>Anoplura</taxon>
        <taxon>Pediculidae</taxon>
        <taxon>Pediculus</taxon>
    </lineage>
</organism>
<dbReference type="PANTHER" id="PTHR10993:SF7">
    <property type="entry name" value="LIPOYLTRANSFERASE 2, MITOCHONDRIAL-RELATED"/>
    <property type="match status" value="1"/>
</dbReference>
<dbReference type="GO" id="GO:0033819">
    <property type="term" value="F:lipoyl(octanoyl) transferase activity"/>
    <property type="evidence" value="ECO:0007669"/>
    <property type="project" value="UniProtKB-EC"/>
</dbReference>
<dbReference type="VEuPathDB" id="VectorBase:PHUM411880"/>
<dbReference type="GO" id="GO:0016874">
    <property type="term" value="F:ligase activity"/>
    <property type="evidence" value="ECO:0007669"/>
    <property type="project" value="UniProtKB-KW"/>
</dbReference>
<dbReference type="PIRSF" id="PIRSF016262">
    <property type="entry name" value="LPLase"/>
    <property type="match status" value="1"/>
</dbReference>
<keyword evidence="4 6" id="KW-0808">Transferase</keyword>
<feature type="domain" description="BPL/LPL catalytic" evidence="10">
    <location>
        <begin position="32"/>
        <end position="212"/>
    </location>
</feature>
<dbReference type="GO" id="GO:0005739">
    <property type="term" value="C:mitochondrion"/>
    <property type="evidence" value="ECO:0007669"/>
    <property type="project" value="UniProtKB-SubCell"/>
</dbReference>
<dbReference type="PROSITE" id="PS01313">
    <property type="entry name" value="LIPB"/>
    <property type="match status" value="1"/>
</dbReference>
<dbReference type="InParanoid" id="E0VS59"/>
<dbReference type="KEGG" id="phu:Phum_PHUM411880"/>
<dbReference type="RefSeq" id="XP_002428953.1">
    <property type="nucleotide sequence ID" value="XM_002428908.1"/>
</dbReference>
<dbReference type="CDD" id="cd16444">
    <property type="entry name" value="LipB"/>
    <property type="match status" value="1"/>
</dbReference>
<accession>E0VS59</accession>
<dbReference type="EnsemblMetazoa" id="PHUM411880-RA">
    <property type="protein sequence ID" value="PHUM411880-PA"/>
    <property type="gene ID" value="PHUM411880"/>
</dbReference>
<dbReference type="STRING" id="121224.E0VS59"/>
<dbReference type="GeneID" id="8234276"/>
<dbReference type="UniPathway" id="UPA00538">
    <property type="reaction ID" value="UER00592"/>
</dbReference>
<comment type="similarity">
    <text evidence="3 6">Belongs to the LipB family.</text>
</comment>
<evidence type="ECO:0000259" key="10">
    <source>
        <dbReference type="PROSITE" id="PS51733"/>
    </source>
</evidence>
<feature type="site" description="Lowers pKa of active site Cys" evidence="9">
    <location>
        <position position="139"/>
    </location>
</feature>
<dbReference type="InterPro" id="IPR000544">
    <property type="entry name" value="Octanoyltransferase"/>
</dbReference>
<dbReference type="GO" id="GO:0009249">
    <property type="term" value="P:protein lipoylation"/>
    <property type="evidence" value="ECO:0007669"/>
    <property type="project" value="InterPro"/>
</dbReference>
<reference evidence="12" key="3">
    <citation type="submission" date="2020-05" db="UniProtKB">
        <authorList>
            <consortium name="EnsemblMetazoa"/>
        </authorList>
    </citation>
    <scope>IDENTIFICATION</scope>
    <source>
        <strain evidence="12">USDA</strain>
    </source>
</reference>
<dbReference type="HAMAP" id="MF_00013">
    <property type="entry name" value="LipB"/>
    <property type="match status" value="1"/>
</dbReference>
<feature type="active site" description="Acyl-thioester intermediate" evidence="7">
    <location>
        <position position="173"/>
    </location>
</feature>
<keyword evidence="13" id="KW-1185">Reference proteome</keyword>
<feature type="binding site" evidence="8">
    <location>
        <begin position="76"/>
        <end position="83"/>
    </location>
    <ligand>
        <name>substrate</name>
    </ligand>
</feature>
<dbReference type="InterPro" id="IPR045864">
    <property type="entry name" value="aa-tRNA-synth_II/BPL/LPL"/>
</dbReference>
<sequence>MSKTVQLITLGIINYSQSLELQKVISNKVKNKLLPDTLLVVEHNPVYTVGLRNKAYDEKEEKRLVSLGAEFYKTDRGGLITFHGPGQLVVYPIIDLRKYKPSVRWYVHTLEKTIIDLCSSYKIEAQTSPHTGVWVGDSKICAMGIHVSQYVTTHGLALNCNTNLKWFSHIVPCGIEGKSVTSLSELLCRNVEVKEVLPKFLQSFSKFFNCQIEVKEDLNSKTLLGINHK</sequence>
<dbReference type="OMA" id="GEVTYHC"/>
<dbReference type="Gene3D" id="3.30.930.10">
    <property type="entry name" value="Bira Bifunctional Protein, Domain 2"/>
    <property type="match status" value="1"/>
</dbReference>
<keyword evidence="11" id="KW-0436">Ligase</keyword>
<protein>
    <recommendedName>
        <fullName evidence="6">Octanoyl-[acyl-carrier-protein]:protein N-octanoyltransferase LIPT2, mitochondrial</fullName>
        <ecNumber evidence="6">2.3.1.181</ecNumber>
    </recommendedName>
</protein>
<dbReference type="Proteomes" id="UP000009046">
    <property type="component" value="Unassembled WGS sequence"/>
</dbReference>
<evidence type="ECO:0000256" key="6">
    <source>
        <dbReference type="PIRNR" id="PIRNR016262"/>
    </source>
</evidence>
<comment type="function">
    <text evidence="6">Catalyzes the transfer of endogenously produced octanoic acid from octanoyl-acyl-carrier-protein onto the lipoyl domains of lipoate-dependent enzymes. Lipoyl-ACP can also act as a substrate although octanoyl-ACP is likely to be the physiological substrate.</text>
</comment>
<reference evidence="11" key="1">
    <citation type="submission" date="2007-04" db="EMBL/GenBank/DDBJ databases">
        <title>Annotation of Pediculus humanus corporis strain USDA.</title>
        <authorList>
            <person name="Kirkness E."/>
            <person name="Hannick L."/>
            <person name="Hass B."/>
            <person name="Bruggner R."/>
            <person name="Lawson D."/>
            <person name="Bidwell S."/>
            <person name="Joardar V."/>
            <person name="Caler E."/>
            <person name="Walenz B."/>
            <person name="Inman J."/>
            <person name="Schobel S."/>
            <person name="Galinsky K."/>
            <person name="Amedeo P."/>
            <person name="Strausberg R."/>
        </authorList>
    </citation>
    <scope>NUCLEOTIDE SEQUENCE</scope>
    <source>
        <strain evidence="11">USDA</strain>
    </source>
</reference>
<evidence type="ECO:0000256" key="7">
    <source>
        <dbReference type="PIRSR" id="PIRSR016262-1"/>
    </source>
</evidence>
<feature type="binding site" evidence="8">
    <location>
        <begin position="155"/>
        <end position="157"/>
    </location>
    <ligand>
        <name>substrate</name>
    </ligand>
</feature>
<dbReference type="PROSITE" id="PS51733">
    <property type="entry name" value="BPL_LPL_CATALYTIC"/>
    <property type="match status" value="1"/>
</dbReference>
<dbReference type="AlphaFoldDB" id="E0VS59"/>
<dbReference type="HOGENOM" id="CLU_035168_1_2_1"/>
<dbReference type="SUPFAM" id="SSF55681">
    <property type="entry name" value="Class II aaRS and biotin synthetases"/>
    <property type="match status" value="1"/>
</dbReference>
<comment type="pathway">
    <text evidence="2 6">Protein modification; protein lipoylation via endogenous pathway; protein N(6)-(lipoyl)lysine from octanoyl-[acyl-carrier-protein]: step 1/2.</text>
</comment>
<dbReference type="FunCoup" id="E0VS59">
    <property type="interactions" value="825"/>
</dbReference>
<evidence type="ECO:0000256" key="4">
    <source>
        <dbReference type="ARBA" id="ARBA00022679"/>
    </source>
</evidence>
<name>E0VS59_PEDHC</name>
<dbReference type="EC" id="2.3.1.181" evidence="6"/>
<dbReference type="NCBIfam" id="TIGR00214">
    <property type="entry name" value="lipB"/>
    <property type="match status" value="1"/>
</dbReference>
<dbReference type="InterPro" id="IPR004143">
    <property type="entry name" value="BPL_LPL_catalytic"/>
</dbReference>
<dbReference type="FunFam" id="3.30.930.10:FF:000035">
    <property type="entry name" value="Putative lipoyltransferase 2, mitochondrial"/>
    <property type="match status" value="1"/>
</dbReference>
<feature type="binding site" evidence="8">
    <location>
        <begin position="142"/>
        <end position="144"/>
    </location>
    <ligand>
        <name>substrate</name>
    </ligand>
</feature>
<dbReference type="CTD" id="8234276"/>
<comment type="catalytic activity">
    <reaction evidence="6">
        <text>octanoyl-[ACP] + L-lysyl-[protein] = N(6)-octanoyl-L-lysyl-[protein] + holo-[ACP] + H(+)</text>
        <dbReference type="Rhea" id="RHEA:17665"/>
        <dbReference type="Rhea" id="RHEA-COMP:9636"/>
        <dbReference type="Rhea" id="RHEA-COMP:9685"/>
        <dbReference type="Rhea" id="RHEA-COMP:9752"/>
        <dbReference type="Rhea" id="RHEA-COMP:9928"/>
        <dbReference type="ChEBI" id="CHEBI:15378"/>
        <dbReference type="ChEBI" id="CHEBI:29969"/>
        <dbReference type="ChEBI" id="CHEBI:64479"/>
        <dbReference type="ChEBI" id="CHEBI:78463"/>
        <dbReference type="ChEBI" id="CHEBI:78809"/>
        <dbReference type="EC" id="2.3.1.181"/>
    </reaction>
</comment>
<dbReference type="NCBIfam" id="NF010925">
    <property type="entry name" value="PRK14345.1"/>
    <property type="match status" value="1"/>
</dbReference>
<proteinExistence type="inferred from homology"/>
<keyword evidence="5 6" id="KW-0012">Acyltransferase</keyword>
<evidence type="ECO:0000256" key="8">
    <source>
        <dbReference type="PIRSR" id="PIRSR016262-2"/>
    </source>
</evidence>
<comment type="subcellular location">
    <subcellularLocation>
        <location evidence="1 6">Mitochondrion</location>
    </subcellularLocation>
</comment>
<evidence type="ECO:0000256" key="3">
    <source>
        <dbReference type="ARBA" id="ARBA00007907"/>
    </source>
</evidence>
<evidence type="ECO:0000313" key="13">
    <source>
        <dbReference type="Proteomes" id="UP000009046"/>
    </source>
</evidence>
<dbReference type="EMBL" id="AAZO01005060">
    <property type="status" value="NOT_ANNOTATED_CDS"/>
    <property type="molecule type" value="Genomic_DNA"/>
</dbReference>
<evidence type="ECO:0000256" key="1">
    <source>
        <dbReference type="ARBA" id="ARBA00004173"/>
    </source>
</evidence>
<dbReference type="InterPro" id="IPR020605">
    <property type="entry name" value="Octanoyltransferase_CS"/>
</dbReference>
<dbReference type="PANTHER" id="PTHR10993">
    <property type="entry name" value="OCTANOYLTRANSFERASE"/>
    <property type="match status" value="1"/>
</dbReference>
<keyword evidence="6" id="KW-0496">Mitochondrion</keyword>
<reference evidence="11" key="2">
    <citation type="submission" date="2007-04" db="EMBL/GenBank/DDBJ databases">
        <title>The genome of the human body louse.</title>
        <authorList>
            <consortium name="The Human Body Louse Genome Consortium"/>
            <person name="Kirkness E."/>
            <person name="Walenz B."/>
            <person name="Hass B."/>
            <person name="Bruggner R."/>
            <person name="Strausberg R."/>
        </authorList>
    </citation>
    <scope>NUCLEOTIDE SEQUENCE</scope>
    <source>
        <strain evidence="11">USDA</strain>
    </source>
</reference>
<gene>
    <name evidence="12" type="primary">8234276</name>
    <name evidence="11" type="ORF">Phum_PHUM411880</name>
</gene>
<evidence type="ECO:0000313" key="12">
    <source>
        <dbReference type="EnsemblMetazoa" id="PHUM411880-PA"/>
    </source>
</evidence>
<evidence type="ECO:0000313" key="11">
    <source>
        <dbReference type="EMBL" id="EEB16215.1"/>
    </source>
</evidence>
<dbReference type="EMBL" id="DS235745">
    <property type="protein sequence ID" value="EEB16215.1"/>
    <property type="molecule type" value="Genomic_DNA"/>
</dbReference>
<evidence type="ECO:0000256" key="2">
    <source>
        <dbReference type="ARBA" id="ARBA00004821"/>
    </source>
</evidence>
<dbReference type="Pfam" id="PF21948">
    <property type="entry name" value="LplA-B_cat"/>
    <property type="match status" value="1"/>
</dbReference>
<evidence type="ECO:0000256" key="9">
    <source>
        <dbReference type="PIRSR" id="PIRSR016262-3"/>
    </source>
</evidence>
<evidence type="ECO:0000256" key="5">
    <source>
        <dbReference type="ARBA" id="ARBA00023315"/>
    </source>
</evidence>
<dbReference type="OrthoDB" id="19908at2759"/>
<dbReference type="eggNOG" id="KOG0325">
    <property type="taxonomic scope" value="Eukaryota"/>
</dbReference>